<protein>
    <submittedName>
        <fullName evidence="2">Capsule biosynthesis protein CapZ</fullName>
    </submittedName>
</protein>
<feature type="region of interest" description="Disordered" evidence="1">
    <location>
        <begin position="1"/>
        <end position="20"/>
    </location>
</feature>
<evidence type="ECO:0000313" key="3">
    <source>
        <dbReference type="Proteomes" id="UP001354931"/>
    </source>
</evidence>
<proteinExistence type="predicted"/>
<feature type="compositionally biased region" description="Basic and acidic residues" evidence="1">
    <location>
        <begin position="95"/>
        <end position="108"/>
    </location>
</feature>
<dbReference type="Proteomes" id="UP001354931">
    <property type="component" value="Unassembled WGS sequence"/>
</dbReference>
<feature type="region of interest" description="Disordered" evidence="1">
    <location>
        <begin position="88"/>
        <end position="108"/>
    </location>
</feature>
<sequence length="447" mass="50167">MTSGAIDHTGTTFAAEPADPLSTEIARLGRRVAQLEAGAERMPRHAGPLTLEEFLRPIRRARAACDLRCASGHQQSKTIKVVRPTGMTLPAHSGLRRDPPRKPADRQPDYLEKFDNRTLFYDAFRLGDDVWLSGPPTNNLRAGLESADWHMDGADVSGSVSLGDWGRTQRSRITGAHPGRHLTLDLADSRFSMVIAPDESDLFAGQRTVITKSKDNDLVWIRDFLRYYHVVHGVTGVVFYDNNSTKYRPEDVADVISSVQGITTAVVVAWNYPWGPNAGPNKVWDSDYCQYSLMEHGRFRYLSKAAGVINTDIDELVLTNDARPVFDHAAESESGAVSYQGRWIAKATVEPMNPLRQRRFVDYRHRASGTTTKKWTVIPELLDWQTTQWRVHSVIGSNAEASEQIHHRHYQGVNNGWKYDRAESAAKPGTHTYDVRMSRVLDIVFGD</sequence>
<organism evidence="2 3">
    <name type="scientific">Streptomyces endophyticus</name>
    <dbReference type="NCBI Taxonomy" id="714166"/>
    <lineage>
        <taxon>Bacteria</taxon>
        <taxon>Bacillati</taxon>
        <taxon>Actinomycetota</taxon>
        <taxon>Actinomycetes</taxon>
        <taxon>Kitasatosporales</taxon>
        <taxon>Streptomycetaceae</taxon>
        <taxon>Streptomyces</taxon>
    </lineage>
</organism>
<dbReference type="EMBL" id="JAOZYC010000011">
    <property type="protein sequence ID" value="MEB8336529.1"/>
    <property type="molecule type" value="Genomic_DNA"/>
</dbReference>
<evidence type="ECO:0000256" key="1">
    <source>
        <dbReference type="SAM" id="MobiDB-lite"/>
    </source>
</evidence>
<keyword evidence="3" id="KW-1185">Reference proteome</keyword>
<gene>
    <name evidence="2" type="ORF">OKJ99_03215</name>
</gene>
<comment type="caution">
    <text evidence="2">The sequence shown here is derived from an EMBL/GenBank/DDBJ whole genome shotgun (WGS) entry which is preliminary data.</text>
</comment>
<accession>A0ABU6EY47</accession>
<reference evidence="2 3" key="1">
    <citation type="submission" date="2022-10" db="EMBL/GenBank/DDBJ databases">
        <authorList>
            <person name="Xie J."/>
            <person name="Shen N."/>
        </authorList>
    </citation>
    <scope>NUCLEOTIDE SEQUENCE [LARGE SCALE GENOMIC DNA]</scope>
    <source>
        <strain evidence="2 3">YIM65594</strain>
    </source>
</reference>
<name>A0ABU6EY47_9ACTN</name>
<evidence type="ECO:0000313" key="2">
    <source>
        <dbReference type="EMBL" id="MEB8336529.1"/>
    </source>
</evidence>
<dbReference type="RefSeq" id="WP_326014170.1">
    <property type="nucleotide sequence ID" value="NZ_JAOZYC010000011.1"/>
</dbReference>